<dbReference type="InterPro" id="IPR007016">
    <property type="entry name" value="O-antigen_ligase-rel_domated"/>
</dbReference>
<keyword evidence="7" id="KW-0436">Ligase</keyword>
<dbReference type="InterPro" id="IPR051533">
    <property type="entry name" value="WaaL-like"/>
</dbReference>
<evidence type="ECO:0000256" key="3">
    <source>
        <dbReference type="ARBA" id="ARBA00022989"/>
    </source>
</evidence>
<dbReference type="InterPro" id="IPR036259">
    <property type="entry name" value="MFS_trans_sf"/>
</dbReference>
<keyword evidence="2 5" id="KW-0812">Transmembrane</keyword>
<evidence type="ECO:0000313" key="8">
    <source>
        <dbReference type="Proteomes" id="UP000190675"/>
    </source>
</evidence>
<dbReference type="AlphaFoldDB" id="A0A1M5SPM6"/>
<feature type="transmembrane region" description="Helical" evidence="5">
    <location>
        <begin position="398"/>
        <end position="415"/>
    </location>
</feature>
<feature type="transmembrane region" description="Helical" evidence="5">
    <location>
        <begin position="31"/>
        <end position="60"/>
    </location>
</feature>
<evidence type="ECO:0000256" key="5">
    <source>
        <dbReference type="SAM" id="Phobius"/>
    </source>
</evidence>
<gene>
    <name evidence="7" type="ORF">SAMN05444169_7273</name>
</gene>
<keyword evidence="3 5" id="KW-1133">Transmembrane helix</keyword>
<feature type="domain" description="O-antigen ligase-related" evidence="6">
    <location>
        <begin position="204"/>
        <end position="358"/>
    </location>
</feature>
<reference evidence="7 8" key="1">
    <citation type="submission" date="2016-11" db="EMBL/GenBank/DDBJ databases">
        <authorList>
            <person name="Jaros S."/>
            <person name="Januszkiewicz K."/>
            <person name="Wedrychowicz H."/>
        </authorList>
    </citation>
    <scope>NUCLEOTIDE SEQUENCE [LARGE SCALE GENOMIC DNA]</scope>
    <source>
        <strain evidence="7 8">GAS242</strain>
    </source>
</reference>
<evidence type="ECO:0000259" key="6">
    <source>
        <dbReference type="Pfam" id="PF04932"/>
    </source>
</evidence>
<dbReference type="GO" id="GO:0016874">
    <property type="term" value="F:ligase activity"/>
    <property type="evidence" value="ECO:0007669"/>
    <property type="project" value="UniProtKB-KW"/>
</dbReference>
<evidence type="ECO:0000256" key="1">
    <source>
        <dbReference type="ARBA" id="ARBA00004141"/>
    </source>
</evidence>
<name>A0A1M5SPM6_9BRAD</name>
<dbReference type="Pfam" id="PF04932">
    <property type="entry name" value="Wzy_C"/>
    <property type="match status" value="1"/>
</dbReference>
<feature type="transmembrane region" description="Helical" evidence="5">
    <location>
        <begin position="237"/>
        <end position="257"/>
    </location>
</feature>
<accession>A0A1M5SPM6</accession>
<proteinExistence type="predicted"/>
<feature type="transmembrane region" description="Helical" evidence="5">
    <location>
        <begin position="103"/>
        <end position="121"/>
    </location>
</feature>
<protein>
    <submittedName>
        <fullName evidence="7">O-antigen ligase</fullName>
    </submittedName>
</protein>
<dbReference type="PANTHER" id="PTHR37422:SF13">
    <property type="entry name" value="LIPOPOLYSACCHARIDE BIOSYNTHESIS PROTEIN PA4999-RELATED"/>
    <property type="match status" value="1"/>
</dbReference>
<feature type="transmembrane region" description="Helical" evidence="5">
    <location>
        <begin position="67"/>
        <end position="91"/>
    </location>
</feature>
<dbReference type="Proteomes" id="UP000190675">
    <property type="component" value="Chromosome I"/>
</dbReference>
<keyword evidence="4 5" id="KW-0472">Membrane</keyword>
<dbReference type="GO" id="GO:0016020">
    <property type="term" value="C:membrane"/>
    <property type="evidence" value="ECO:0007669"/>
    <property type="project" value="UniProtKB-SubCell"/>
</dbReference>
<evidence type="ECO:0000313" key="7">
    <source>
        <dbReference type="EMBL" id="SHH40442.1"/>
    </source>
</evidence>
<evidence type="ECO:0000256" key="2">
    <source>
        <dbReference type="ARBA" id="ARBA00022692"/>
    </source>
</evidence>
<feature type="transmembrane region" description="Helical" evidence="5">
    <location>
        <begin position="128"/>
        <end position="149"/>
    </location>
</feature>
<organism evidence="7 8">
    <name type="scientific">Bradyrhizobium erythrophlei</name>
    <dbReference type="NCBI Taxonomy" id="1437360"/>
    <lineage>
        <taxon>Bacteria</taxon>
        <taxon>Pseudomonadati</taxon>
        <taxon>Pseudomonadota</taxon>
        <taxon>Alphaproteobacteria</taxon>
        <taxon>Hyphomicrobiales</taxon>
        <taxon>Nitrobacteraceae</taxon>
        <taxon>Bradyrhizobium</taxon>
    </lineage>
</organism>
<dbReference type="EMBL" id="LT670818">
    <property type="protein sequence ID" value="SHH40442.1"/>
    <property type="molecule type" value="Genomic_DNA"/>
</dbReference>
<sequence length="424" mass="45065">MLTIRPLTTAQFGDEMNAKGLAGRLLIGRQIGAVATAFMIPVSTSGQAIALSIFVLFAILTVEREEWLVTFAIPAAGVPVGLFLLILIGMSWSPTPFAPGGGVTHYAKLLLIPVAMACAFTPREALQIGYGFLAGCLVVLVLSFLSFFILLPPPFRRAMDGVPLKDNAVQSGCFALCAFALALGGVRVWVGGNRRRAAAMIILALIFLADIFMIFISKTGVLMTAALVGLFVIHAEGWRRFLLVAAPIALVVAIALWSSAPAHRRLAEIATDIHAVDGDKGSSEPTLSTASRLDFWSKAVEFIKEAPLFGHGTGSTKSLYQSLEATRPSPYGEAVPDPHNQFFAIAIQVGLAGGAILLVMWAVHFSMFIGRSFASALGQAVVIQNFIGSLFNSHLSTVTQGMLYCLAVGLLGGIVQRAPPNIDR</sequence>
<feature type="transmembrane region" description="Helical" evidence="5">
    <location>
        <begin position="169"/>
        <end position="190"/>
    </location>
</feature>
<dbReference type="PANTHER" id="PTHR37422">
    <property type="entry name" value="TEICHURONIC ACID BIOSYNTHESIS PROTEIN TUAE"/>
    <property type="match status" value="1"/>
</dbReference>
<evidence type="ECO:0000256" key="4">
    <source>
        <dbReference type="ARBA" id="ARBA00023136"/>
    </source>
</evidence>
<comment type="subcellular location">
    <subcellularLocation>
        <location evidence="1">Membrane</location>
        <topology evidence="1">Multi-pass membrane protein</topology>
    </subcellularLocation>
</comment>
<dbReference type="SUPFAM" id="SSF103473">
    <property type="entry name" value="MFS general substrate transporter"/>
    <property type="match status" value="1"/>
</dbReference>
<feature type="transmembrane region" description="Helical" evidence="5">
    <location>
        <begin position="342"/>
        <end position="363"/>
    </location>
</feature>